<dbReference type="Gene3D" id="1.10.540.10">
    <property type="entry name" value="Acyl-CoA dehydrogenase/oxidase, N-terminal domain"/>
    <property type="match status" value="1"/>
</dbReference>
<organism evidence="5">
    <name type="scientific">hydrothermal vent metagenome</name>
    <dbReference type="NCBI Taxonomy" id="652676"/>
    <lineage>
        <taxon>unclassified sequences</taxon>
        <taxon>metagenomes</taxon>
        <taxon>ecological metagenomes</taxon>
    </lineage>
</organism>
<feature type="domain" description="Acyl-CoA dehydrogenase C-terminal bacterial-type" evidence="4">
    <location>
        <begin position="509"/>
        <end position="772"/>
    </location>
</feature>
<keyword evidence="2" id="KW-0812">Transmembrane</keyword>
<dbReference type="InterPro" id="IPR013786">
    <property type="entry name" value="AcylCoA_DH/ox_N"/>
</dbReference>
<protein>
    <recommendedName>
        <fullName evidence="1">medium-chain acyl-CoA dehydrogenase</fullName>
        <ecNumber evidence="1">1.3.8.7</ecNumber>
    </recommendedName>
</protein>
<name>A0A3B0VNY0_9ZZZZ</name>
<reference evidence="5" key="1">
    <citation type="submission" date="2018-06" db="EMBL/GenBank/DDBJ databases">
        <authorList>
            <person name="Zhirakovskaya E."/>
        </authorList>
    </citation>
    <scope>NUCLEOTIDE SEQUENCE</scope>
</reference>
<evidence type="ECO:0000259" key="4">
    <source>
        <dbReference type="Pfam" id="PF09317"/>
    </source>
</evidence>
<dbReference type="Gene3D" id="1.20.140.10">
    <property type="entry name" value="Butyryl-CoA Dehydrogenase, subunit A, domain 3"/>
    <property type="match status" value="1"/>
</dbReference>
<dbReference type="InterPro" id="IPR015396">
    <property type="entry name" value="FadE_C"/>
</dbReference>
<dbReference type="Gene3D" id="2.40.110.10">
    <property type="entry name" value="Butyryl-CoA Dehydrogenase, subunit A, domain 2"/>
    <property type="match status" value="1"/>
</dbReference>
<evidence type="ECO:0000313" key="5">
    <source>
        <dbReference type="EMBL" id="VAW45338.1"/>
    </source>
</evidence>
<evidence type="ECO:0000256" key="1">
    <source>
        <dbReference type="ARBA" id="ARBA00012033"/>
    </source>
</evidence>
<keyword evidence="2" id="KW-1133">Transmembrane helix</keyword>
<sequence length="785" mass="89739">MTLYLLTLCLLALTHAYYRLPFWLLSIFWFFTPFIFYKLKFITNTQGIITLFLLLNVMIIGNLHYIRHLFLTLPLLRILNSKDRINWQQFEQIDDGWLVTDFEKAIYNGQPDFKFVDMPSQTVSSRAKTFADSLLKNRKQNIIKFRHAIQPRHYSGMAIDATYGGQAFNRQELAYIIGRVSQLDPLMAALIGIVNTESVISIIQKHGTHDQKNLYLPQFAAGKKLPFLNTTFLYELLENGKSSIEGRIDIESHQQQSTHGIRLSFTDIIMLGTPESSVFYLAVNLSDFANELSETTKLGTALCIFDAASDRIVIKQGNEAYKGLFRYYSCSAKDIFIPLSQIVGGFKNANQGIKQMYLKQASAASIWPAAVSATIHDSSTYISWYFAHIKKQNSRALLNYRLVRKQLNRQFSHRQRLLNIQQMALVSGDGNADDMLMSYSNILFKNTIFDISLHQLSWLRTVLGSNAHHIKSENNLNQYFRVKHLSMELDGNSHEINQLPLMKKVALSAHPWYKKEVEELNHEHIDSKKLDFYLFKHIAYILHNIAKIWVHAVRTSWLGRFIWPKSKHQNLIRRMSSTYAFIADMALIKWSLKAENNTEFTGFLAQCNQQLIVQMAVLRQYQNSNKAGGNDDNTKYILKQSLRDSFFLSQQSINQCINSAFSRFTALLLKIVIFPLGKPFHQASFAAPNDMSLVDSGTIKELAENNSVLAQIAQASEQLSHVKNIENAVTNATGLALTTKNYEVLIDRTLAAGIISVEQAEQIRTAYDSIHKLELINHFGKNNED</sequence>
<accession>A0A3B0VNY0</accession>
<feature type="transmembrane region" description="Helical" evidence="2">
    <location>
        <begin position="20"/>
        <end position="37"/>
    </location>
</feature>
<dbReference type="InterPro" id="IPR009100">
    <property type="entry name" value="AcylCoA_DH/oxidase_NM_dom_sf"/>
</dbReference>
<feature type="domain" description="Acyl-CoA dehydrogenase/oxidase N-terminal" evidence="3">
    <location>
        <begin position="154"/>
        <end position="223"/>
    </location>
</feature>
<dbReference type="GO" id="GO:0050660">
    <property type="term" value="F:flavin adenine dinucleotide binding"/>
    <property type="evidence" value="ECO:0007669"/>
    <property type="project" value="InterPro"/>
</dbReference>
<dbReference type="Pfam" id="PF09317">
    <property type="entry name" value="ACDH_C"/>
    <property type="match status" value="1"/>
</dbReference>
<dbReference type="InterPro" id="IPR037069">
    <property type="entry name" value="AcylCoA_DH/ox_N_sf"/>
</dbReference>
<dbReference type="EMBL" id="UOFA01000184">
    <property type="protein sequence ID" value="VAW45338.1"/>
    <property type="molecule type" value="Genomic_DNA"/>
</dbReference>
<dbReference type="EC" id="1.3.8.7" evidence="1"/>
<dbReference type="InterPro" id="IPR046373">
    <property type="entry name" value="Acyl-CoA_Oxase/DH_mid-dom_sf"/>
</dbReference>
<feature type="transmembrane region" description="Helical" evidence="2">
    <location>
        <begin position="49"/>
        <end position="66"/>
    </location>
</feature>
<keyword evidence="2" id="KW-0472">Membrane</keyword>
<dbReference type="AlphaFoldDB" id="A0A3B0VNY0"/>
<evidence type="ECO:0000259" key="3">
    <source>
        <dbReference type="Pfam" id="PF02771"/>
    </source>
</evidence>
<dbReference type="GO" id="GO:0070991">
    <property type="term" value="F:medium-chain fatty acyl-CoA dehydrogenase activity"/>
    <property type="evidence" value="ECO:0007669"/>
    <property type="project" value="UniProtKB-EC"/>
</dbReference>
<dbReference type="Pfam" id="PF02771">
    <property type="entry name" value="Acyl-CoA_dh_N"/>
    <property type="match status" value="1"/>
</dbReference>
<dbReference type="GO" id="GO:0033539">
    <property type="term" value="P:fatty acid beta-oxidation using acyl-CoA dehydrogenase"/>
    <property type="evidence" value="ECO:0007669"/>
    <property type="project" value="InterPro"/>
</dbReference>
<evidence type="ECO:0000256" key="2">
    <source>
        <dbReference type="SAM" id="Phobius"/>
    </source>
</evidence>
<proteinExistence type="predicted"/>
<dbReference type="SUPFAM" id="SSF56645">
    <property type="entry name" value="Acyl-CoA dehydrogenase NM domain-like"/>
    <property type="match status" value="1"/>
</dbReference>
<gene>
    <name evidence="5" type="ORF">MNBD_GAMMA02-1110</name>
</gene>